<name>A0A0V0TNT2_9BILA</name>
<protein>
    <submittedName>
        <fullName evidence="1">Uncharacterized protein</fullName>
    </submittedName>
</protein>
<dbReference type="Proteomes" id="UP000055048">
    <property type="component" value="Unassembled WGS sequence"/>
</dbReference>
<reference evidence="1 2" key="1">
    <citation type="submission" date="2015-01" db="EMBL/GenBank/DDBJ databases">
        <title>Evolution of Trichinella species and genotypes.</title>
        <authorList>
            <person name="Korhonen P.K."/>
            <person name="Edoardo P."/>
            <person name="Giuseppe L.R."/>
            <person name="Gasser R.B."/>
        </authorList>
    </citation>
    <scope>NUCLEOTIDE SEQUENCE [LARGE SCALE GENOMIC DNA]</scope>
    <source>
        <strain evidence="1">ISS417</strain>
    </source>
</reference>
<gene>
    <name evidence="1" type="ORF">T05_7620</name>
</gene>
<organism evidence="1 2">
    <name type="scientific">Trichinella murrelli</name>
    <dbReference type="NCBI Taxonomy" id="144512"/>
    <lineage>
        <taxon>Eukaryota</taxon>
        <taxon>Metazoa</taxon>
        <taxon>Ecdysozoa</taxon>
        <taxon>Nematoda</taxon>
        <taxon>Enoplea</taxon>
        <taxon>Dorylaimia</taxon>
        <taxon>Trichinellida</taxon>
        <taxon>Trichinellidae</taxon>
        <taxon>Trichinella</taxon>
    </lineage>
</organism>
<keyword evidence="2" id="KW-1185">Reference proteome</keyword>
<proteinExistence type="predicted"/>
<evidence type="ECO:0000313" key="1">
    <source>
        <dbReference type="EMBL" id="KRX40526.1"/>
    </source>
</evidence>
<dbReference type="AlphaFoldDB" id="A0A0V0TNT2"/>
<evidence type="ECO:0000313" key="2">
    <source>
        <dbReference type="Proteomes" id="UP000055048"/>
    </source>
</evidence>
<accession>A0A0V0TNT2</accession>
<dbReference type="EMBL" id="JYDJ01000197">
    <property type="protein sequence ID" value="KRX40526.1"/>
    <property type="molecule type" value="Genomic_DNA"/>
</dbReference>
<comment type="caution">
    <text evidence="1">The sequence shown here is derived from an EMBL/GenBank/DDBJ whole genome shotgun (WGS) entry which is preliminary data.</text>
</comment>
<sequence>MTLRFFLIIVRSRSAVNFCYERRHFPLHNGSILVAHPLPQWPTSITQKQKLFSITQHFIFVLHGVDYSAMGCFLQRISFP</sequence>